<dbReference type="EMBL" id="PXYW01000005">
    <property type="protein sequence ID" value="PSR34923.1"/>
    <property type="molecule type" value="Genomic_DNA"/>
</dbReference>
<keyword evidence="1" id="KW-0812">Transmembrane</keyword>
<accession>A0A2T2XKA7</accession>
<feature type="domain" description="Inner membrane protein YgaP-like transmembrane" evidence="2">
    <location>
        <begin position="11"/>
        <end position="72"/>
    </location>
</feature>
<comment type="caution">
    <text evidence="3">The sequence shown here is derived from an EMBL/GenBank/DDBJ whole genome shotgun (WGS) entry which is preliminary data.</text>
</comment>
<gene>
    <name evidence="3" type="ORF">C7B46_03145</name>
</gene>
<evidence type="ECO:0000313" key="4">
    <source>
        <dbReference type="Proteomes" id="UP000242972"/>
    </source>
</evidence>
<evidence type="ECO:0000259" key="2">
    <source>
        <dbReference type="Pfam" id="PF11127"/>
    </source>
</evidence>
<name>A0A2T2XKA7_9FIRM</name>
<dbReference type="Pfam" id="PF11127">
    <property type="entry name" value="YgaP-like_TM"/>
    <property type="match status" value="1"/>
</dbReference>
<dbReference type="Proteomes" id="UP000242972">
    <property type="component" value="Unassembled WGS sequence"/>
</dbReference>
<reference evidence="3 4" key="1">
    <citation type="journal article" date="2014" name="BMC Genomics">
        <title>Comparison of environmental and isolate Sulfobacillus genomes reveals diverse carbon, sulfur, nitrogen, and hydrogen metabolisms.</title>
        <authorList>
            <person name="Justice N.B."/>
            <person name="Norman A."/>
            <person name="Brown C.T."/>
            <person name="Singh A."/>
            <person name="Thomas B.C."/>
            <person name="Banfield J.F."/>
        </authorList>
    </citation>
    <scope>NUCLEOTIDE SEQUENCE [LARGE SCALE GENOMIC DNA]</scope>
    <source>
        <strain evidence="3">AMDSBA4</strain>
    </source>
</reference>
<keyword evidence="1" id="KW-0472">Membrane</keyword>
<dbReference type="AlphaFoldDB" id="A0A2T2XKA7"/>
<evidence type="ECO:0000256" key="1">
    <source>
        <dbReference type="SAM" id="Phobius"/>
    </source>
</evidence>
<evidence type="ECO:0000313" key="3">
    <source>
        <dbReference type="EMBL" id="PSR34923.1"/>
    </source>
</evidence>
<protein>
    <recommendedName>
        <fullName evidence="2">Inner membrane protein YgaP-like transmembrane domain-containing protein</fullName>
    </recommendedName>
</protein>
<feature type="transmembrane region" description="Helical" evidence="1">
    <location>
        <begin position="44"/>
        <end position="64"/>
    </location>
</feature>
<dbReference type="InterPro" id="IPR021309">
    <property type="entry name" value="YgaP-like_TM"/>
</dbReference>
<organism evidence="3 4">
    <name type="scientific">Sulfobacillus benefaciens</name>
    <dbReference type="NCBI Taxonomy" id="453960"/>
    <lineage>
        <taxon>Bacteria</taxon>
        <taxon>Bacillati</taxon>
        <taxon>Bacillota</taxon>
        <taxon>Clostridia</taxon>
        <taxon>Eubacteriales</taxon>
        <taxon>Clostridiales Family XVII. Incertae Sedis</taxon>
        <taxon>Sulfobacillus</taxon>
    </lineage>
</organism>
<proteinExistence type="predicted"/>
<keyword evidence="1" id="KW-1133">Transmembrane helix</keyword>
<feature type="transmembrane region" description="Helical" evidence="1">
    <location>
        <begin position="20"/>
        <end position="38"/>
    </location>
</feature>
<sequence>MCSMDRSHFLEKNVGWVDRVVRIVIVAVLWIWPLNTSFSPFTTVVMAAIGGILFSTVITQYCPLWDMLGVSTIKGHLKSK</sequence>